<dbReference type="Pfam" id="PF00672">
    <property type="entry name" value="HAMP"/>
    <property type="match status" value="1"/>
</dbReference>
<dbReference type="GO" id="GO:0004888">
    <property type="term" value="F:transmembrane signaling receptor activity"/>
    <property type="evidence" value="ECO:0007669"/>
    <property type="project" value="TreeGrafter"/>
</dbReference>
<dbReference type="InterPro" id="IPR004089">
    <property type="entry name" value="MCPsignal_dom"/>
</dbReference>
<dbReference type="PROSITE" id="PS50111">
    <property type="entry name" value="CHEMOTAXIS_TRANSDUC_2"/>
    <property type="match status" value="1"/>
</dbReference>
<dbReference type="Gene3D" id="1.10.287.950">
    <property type="entry name" value="Methyl-accepting chemotaxis protein"/>
    <property type="match status" value="1"/>
</dbReference>
<evidence type="ECO:0000256" key="2">
    <source>
        <dbReference type="ARBA" id="ARBA00029447"/>
    </source>
</evidence>
<protein>
    <submittedName>
        <fullName evidence="8">Methyl-accepting chemotaxis protein</fullName>
    </submittedName>
</protein>
<evidence type="ECO:0000256" key="5">
    <source>
        <dbReference type="SAM" id="Phobius"/>
    </source>
</evidence>
<evidence type="ECO:0000313" key="9">
    <source>
        <dbReference type="Proteomes" id="UP001197795"/>
    </source>
</evidence>
<dbReference type="SMART" id="SM00283">
    <property type="entry name" value="MA"/>
    <property type="match status" value="1"/>
</dbReference>
<evidence type="ECO:0000256" key="4">
    <source>
        <dbReference type="SAM" id="Coils"/>
    </source>
</evidence>
<reference evidence="8 9" key="1">
    <citation type="submission" date="2021-10" db="EMBL/GenBank/DDBJ databases">
        <title>Anaerobic single-cell dispensing facilitates the cultivation of human gut bacteria.</title>
        <authorList>
            <person name="Afrizal A."/>
        </authorList>
    </citation>
    <scope>NUCLEOTIDE SEQUENCE [LARGE SCALE GENOMIC DNA]</scope>
    <source>
        <strain evidence="8 9">CLA-AA-H273</strain>
    </source>
</reference>
<dbReference type="Gene3D" id="6.10.340.10">
    <property type="match status" value="1"/>
</dbReference>
<feature type="coiled-coil region" evidence="4">
    <location>
        <begin position="348"/>
        <end position="386"/>
    </location>
</feature>
<evidence type="ECO:0000256" key="3">
    <source>
        <dbReference type="PROSITE-ProRule" id="PRU00284"/>
    </source>
</evidence>
<keyword evidence="5" id="KW-0472">Membrane</keyword>
<evidence type="ECO:0000259" key="6">
    <source>
        <dbReference type="PROSITE" id="PS50111"/>
    </source>
</evidence>
<keyword evidence="3" id="KW-0807">Transducer</keyword>
<dbReference type="Pfam" id="PF00015">
    <property type="entry name" value="MCPsignal"/>
    <property type="match status" value="1"/>
</dbReference>
<dbReference type="InterPro" id="IPR051310">
    <property type="entry name" value="MCP_chemotaxis"/>
</dbReference>
<dbReference type="RefSeq" id="WP_227064769.1">
    <property type="nucleotide sequence ID" value="NZ_JAJEPV010000007.1"/>
</dbReference>
<accession>A0AAE3D7P9</accession>
<dbReference type="Pfam" id="PF12729">
    <property type="entry name" value="4HB_MCP_1"/>
    <property type="match status" value="1"/>
</dbReference>
<evidence type="ECO:0000313" key="8">
    <source>
        <dbReference type="EMBL" id="MCC2118831.1"/>
    </source>
</evidence>
<keyword evidence="5" id="KW-0812">Transmembrane</keyword>
<dbReference type="PANTHER" id="PTHR43531:SF11">
    <property type="entry name" value="METHYL-ACCEPTING CHEMOTAXIS PROTEIN 3"/>
    <property type="match status" value="1"/>
</dbReference>
<feature type="transmembrane region" description="Helical" evidence="5">
    <location>
        <begin position="182"/>
        <end position="205"/>
    </location>
</feature>
<dbReference type="GO" id="GO:0007165">
    <property type="term" value="P:signal transduction"/>
    <property type="evidence" value="ECO:0007669"/>
    <property type="project" value="UniProtKB-KW"/>
</dbReference>
<comment type="similarity">
    <text evidence="2">Belongs to the methyl-accepting chemotaxis (MCP) protein family.</text>
</comment>
<keyword evidence="1" id="KW-0145">Chemotaxis</keyword>
<dbReference type="PANTHER" id="PTHR43531">
    <property type="entry name" value="PROTEIN ICFG"/>
    <property type="match status" value="1"/>
</dbReference>
<dbReference type="InterPro" id="IPR003660">
    <property type="entry name" value="HAMP_dom"/>
</dbReference>
<dbReference type="PROSITE" id="PS50885">
    <property type="entry name" value="HAMP"/>
    <property type="match status" value="1"/>
</dbReference>
<evidence type="ECO:0000259" key="7">
    <source>
        <dbReference type="PROSITE" id="PS50885"/>
    </source>
</evidence>
<organism evidence="8 9">
    <name type="scientific">Waltera acetigignens</name>
    <dbReference type="NCBI Taxonomy" id="2981769"/>
    <lineage>
        <taxon>Bacteria</taxon>
        <taxon>Bacillati</taxon>
        <taxon>Bacillota</taxon>
        <taxon>Clostridia</taxon>
        <taxon>Lachnospirales</taxon>
        <taxon>Lachnospiraceae</taxon>
        <taxon>Waltera</taxon>
    </lineage>
</organism>
<evidence type="ECO:0000256" key="1">
    <source>
        <dbReference type="ARBA" id="ARBA00022500"/>
    </source>
</evidence>
<feature type="domain" description="Methyl-accepting transducer" evidence="6">
    <location>
        <begin position="319"/>
        <end position="548"/>
    </location>
</feature>
<dbReference type="Proteomes" id="UP001197795">
    <property type="component" value="Unassembled WGS sequence"/>
</dbReference>
<keyword evidence="9" id="KW-1185">Reference proteome</keyword>
<dbReference type="GO" id="GO:0005886">
    <property type="term" value="C:plasma membrane"/>
    <property type="evidence" value="ECO:0007669"/>
    <property type="project" value="TreeGrafter"/>
</dbReference>
<keyword evidence="4" id="KW-0175">Coiled coil</keyword>
<dbReference type="InterPro" id="IPR024478">
    <property type="entry name" value="HlyB_4HB_MCP"/>
</dbReference>
<sequence>MFENLKIRQRLKKAFVIIVVISSIAGVLGALAMIVTMNRYQHALTNYGFSQGDIGKAMTVFTDVRSATRGIIGYNDPDLVDGLITTHDEKKQAFLEYWEVVGETVVSSKEKELYDQVNEQIQQYWELDQQAINTGKVDMEEKRMQAQELMQNQVAPLYNEIYDTMRELMNENVREGDSLSSILNIMGFIFLLIIVGVIVLAIIIATRMEHAISQGIAAPLDALAKRLETFAQGNLSDPFPTLNSKDEIADMIHSANEMAEKLSFVIADTGEVMSQMANGNYNITSKNPDMYQGDFEQLFLSIRNMKTQMVQTLRSIEESSRQVSAGAANLADASQNLAEGATEQAGAVEELQATITNITSNIEQAAEQAQESYEQARKYANEADNSRAEMKAMVDAMARISDTSNKIGNIISEIEDIASQTNLLSLNASIEAARAGEAGRGFAVVADQIRQLAEQSTKSAVDTRDLIEGSMQEIKEGNQAADSAAASIEIVVDGIGKIAESSRSISEISKDQANAMDQAEQGVNQISEVVQSNSATAEESSATSQELSAQAISLDELISKFILPQE</sequence>
<feature type="domain" description="HAMP" evidence="7">
    <location>
        <begin position="214"/>
        <end position="267"/>
    </location>
</feature>
<comment type="caution">
    <text evidence="8">The sequence shown here is derived from an EMBL/GenBank/DDBJ whole genome shotgun (WGS) entry which is preliminary data.</text>
</comment>
<feature type="transmembrane region" description="Helical" evidence="5">
    <location>
        <begin position="14"/>
        <end position="35"/>
    </location>
</feature>
<proteinExistence type="inferred from homology"/>
<keyword evidence="5" id="KW-1133">Transmembrane helix</keyword>
<dbReference type="CDD" id="cd06225">
    <property type="entry name" value="HAMP"/>
    <property type="match status" value="1"/>
</dbReference>
<gene>
    <name evidence="8" type="ORF">LKD75_04360</name>
</gene>
<dbReference type="AlphaFoldDB" id="A0AAE3D7P9"/>
<name>A0AAE3D7P9_9FIRM</name>
<dbReference type="GO" id="GO:0006935">
    <property type="term" value="P:chemotaxis"/>
    <property type="evidence" value="ECO:0007669"/>
    <property type="project" value="UniProtKB-KW"/>
</dbReference>
<dbReference type="SUPFAM" id="SSF58104">
    <property type="entry name" value="Methyl-accepting chemotaxis protein (MCP) signaling domain"/>
    <property type="match status" value="1"/>
</dbReference>
<dbReference type="SMART" id="SM00304">
    <property type="entry name" value="HAMP"/>
    <property type="match status" value="2"/>
</dbReference>
<dbReference type="EMBL" id="JAJEPV010000007">
    <property type="protein sequence ID" value="MCC2118831.1"/>
    <property type="molecule type" value="Genomic_DNA"/>
</dbReference>